<feature type="region of interest" description="Disordered" evidence="1">
    <location>
        <begin position="317"/>
        <end position="424"/>
    </location>
</feature>
<protein>
    <submittedName>
        <fullName evidence="4">Uncharacterized protein</fullName>
    </submittedName>
</protein>
<keyword evidence="2" id="KW-0472">Membrane</keyword>
<dbReference type="Proteomes" id="UP000054248">
    <property type="component" value="Unassembled WGS sequence"/>
</dbReference>
<dbReference type="OrthoDB" id="195231at2759"/>
<keyword evidence="2" id="KW-0812">Transmembrane</keyword>
<evidence type="ECO:0000313" key="4">
    <source>
        <dbReference type="EMBL" id="KIO25067.1"/>
    </source>
</evidence>
<feature type="compositionally biased region" description="Basic and acidic residues" evidence="1">
    <location>
        <begin position="317"/>
        <end position="330"/>
    </location>
</feature>
<gene>
    <name evidence="4" type="ORF">M407DRAFT_244210</name>
</gene>
<organism evidence="4 5">
    <name type="scientific">Tulasnella calospora MUT 4182</name>
    <dbReference type="NCBI Taxonomy" id="1051891"/>
    <lineage>
        <taxon>Eukaryota</taxon>
        <taxon>Fungi</taxon>
        <taxon>Dikarya</taxon>
        <taxon>Basidiomycota</taxon>
        <taxon>Agaricomycotina</taxon>
        <taxon>Agaricomycetes</taxon>
        <taxon>Cantharellales</taxon>
        <taxon>Tulasnellaceae</taxon>
        <taxon>Tulasnella</taxon>
    </lineage>
</organism>
<evidence type="ECO:0000313" key="5">
    <source>
        <dbReference type="Proteomes" id="UP000054248"/>
    </source>
</evidence>
<dbReference type="HOGENOM" id="CLU_054233_0_0_1"/>
<name>A0A0C3LUI8_9AGAM</name>
<proteinExistence type="predicted"/>
<evidence type="ECO:0000256" key="2">
    <source>
        <dbReference type="SAM" id="Phobius"/>
    </source>
</evidence>
<feature type="chain" id="PRO_5002179745" evidence="3">
    <location>
        <begin position="22"/>
        <end position="424"/>
    </location>
</feature>
<dbReference type="AlphaFoldDB" id="A0A0C3LUI8"/>
<sequence>MLPLIVQAATSILLASSLARAQIVEIGQTCNLARNRLTSTTHQFLSDCVPRAYCDPTTSTCKPRQCRGDEFPFKFPPDSPETPLPPFCGDGQFCPDEGDQCLPVVPPGQNCQINRDDECQPAPNAADIQGPWNHKGAICLRFTCFWQNQTVGQPCIVDNTVYTGYRGDGSEFATIISRDNCVAPSLFCDAQDNTCKQALDLGADCTSDKQCISRNCGTDNKCKLPAGTVIKIPLWQYIVTGVGIVAFIAIIFLSLFFMHKGQRAKTQREIREYFHEQTTYRSSIIALHTAARDRTSIYSASESRFSQYDEHGQMIYRDDDSQRQLLDNKRQSRLRQSVAMDDEEDSDEETAQGKRLLGGPGPSGMQSRESFSQSRLSLADDTPRGSFDYGHAGSSNAGGYAAVPLRQSMDQQPKGGNFKDPWGQ</sequence>
<keyword evidence="5" id="KW-1185">Reference proteome</keyword>
<evidence type="ECO:0000256" key="1">
    <source>
        <dbReference type="SAM" id="MobiDB-lite"/>
    </source>
</evidence>
<reference evidence="4 5" key="1">
    <citation type="submission" date="2014-04" db="EMBL/GenBank/DDBJ databases">
        <authorList>
            <consortium name="DOE Joint Genome Institute"/>
            <person name="Kuo A."/>
            <person name="Girlanda M."/>
            <person name="Perotto S."/>
            <person name="Kohler A."/>
            <person name="Nagy L.G."/>
            <person name="Floudas D."/>
            <person name="Copeland A."/>
            <person name="Barry K.W."/>
            <person name="Cichocki N."/>
            <person name="Veneault-Fourrey C."/>
            <person name="LaButti K."/>
            <person name="Lindquist E.A."/>
            <person name="Lipzen A."/>
            <person name="Lundell T."/>
            <person name="Morin E."/>
            <person name="Murat C."/>
            <person name="Sun H."/>
            <person name="Tunlid A."/>
            <person name="Henrissat B."/>
            <person name="Grigoriev I.V."/>
            <person name="Hibbett D.S."/>
            <person name="Martin F."/>
            <person name="Nordberg H.P."/>
            <person name="Cantor M.N."/>
            <person name="Hua S.X."/>
        </authorList>
    </citation>
    <scope>NUCLEOTIDE SEQUENCE [LARGE SCALE GENOMIC DNA]</scope>
    <source>
        <strain evidence="4 5">MUT 4182</strain>
    </source>
</reference>
<feature type="compositionally biased region" description="Polar residues" evidence="1">
    <location>
        <begin position="364"/>
        <end position="376"/>
    </location>
</feature>
<keyword evidence="3" id="KW-0732">Signal</keyword>
<reference evidence="5" key="2">
    <citation type="submission" date="2015-01" db="EMBL/GenBank/DDBJ databases">
        <title>Evolutionary Origins and Diversification of the Mycorrhizal Mutualists.</title>
        <authorList>
            <consortium name="DOE Joint Genome Institute"/>
            <consortium name="Mycorrhizal Genomics Consortium"/>
            <person name="Kohler A."/>
            <person name="Kuo A."/>
            <person name="Nagy L.G."/>
            <person name="Floudas D."/>
            <person name="Copeland A."/>
            <person name="Barry K.W."/>
            <person name="Cichocki N."/>
            <person name="Veneault-Fourrey C."/>
            <person name="LaButti K."/>
            <person name="Lindquist E.A."/>
            <person name="Lipzen A."/>
            <person name="Lundell T."/>
            <person name="Morin E."/>
            <person name="Murat C."/>
            <person name="Riley R."/>
            <person name="Ohm R."/>
            <person name="Sun H."/>
            <person name="Tunlid A."/>
            <person name="Henrissat B."/>
            <person name="Grigoriev I.V."/>
            <person name="Hibbett D.S."/>
            <person name="Martin F."/>
        </authorList>
    </citation>
    <scope>NUCLEOTIDE SEQUENCE [LARGE SCALE GENOMIC DNA]</scope>
    <source>
        <strain evidence="5">MUT 4182</strain>
    </source>
</reference>
<feature type="compositionally biased region" description="Acidic residues" evidence="1">
    <location>
        <begin position="340"/>
        <end position="350"/>
    </location>
</feature>
<feature type="transmembrane region" description="Helical" evidence="2">
    <location>
        <begin position="234"/>
        <end position="258"/>
    </location>
</feature>
<feature type="signal peptide" evidence="3">
    <location>
        <begin position="1"/>
        <end position="21"/>
    </location>
</feature>
<keyword evidence="2" id="KW-1133">Transmembrane helix</keyword>
<evidence type="ECO:0000256" key="3">
    <source>
        <dbReference type="SAM" id="SignalP"/>
    </source>
</evidence>
<accession>A0A0C3LUI8</accession>
<dbReference type="EMBL" id="KN823049">
    <property type="protein sequence ID" value="KIO25067.1"/>
    <property type="molecule type" value="Genomic_DNA"/>
</dbReference>
<dbReference type="STRING" id="1051891.A0A0C3LUI8"/>